<dbReference type="PANTHER" id="PTHR30204:SF67">
    <property type="entry name" value="HTH-TYPE TRANSCRIPTIONAL REGULATOR MLRA-RELATED"/>
    <property type="match status" value="1"/>
</dbReference>
<dbReference type="Pfam" id="PF13411">
    <property type="entry name" value="MerR_1"/>
    <property type="match status" value="1"/>
</dbReference>
<dbReference type="PROSITE" id="PS00552">
    <property type="entry name" value="HTH_MERR_1"/>
    <property type="match status" value="1"/>
</dbReference>
<name>A0A128FBN1_9GAMM</name>
<dbReference type="Gene3D" id="1.10.1660.10">
    <property type="match status" value="1"/>
</dbReference>
<evidence type="ECO:0000259" key="4">
    <source>
        <dbReference type="PROSITE" id="PS50937"/>
    </source>
</evidence>
<feature type="domain" description="HTH merR-type" evidence="4">
    <location>
        <begin position="7"/>
        <end position="76"/>
    </location>
</feature>
<keyword evidence="3" id="KW-0804">Transcription</keyword>
<dbReference type="InterPro" id="IPR009061">
    <property type="entry name" value="DNA-bd_dom_put_sf"/>
</dbReference>
<dbReference type="EMBL" id="FIZY01000028">
    <property type="protein sequence ID" value="CZF84217.1"/>
    <property type="molecule type" value="Genomic_DNA"/>
</dbReference>
<dbReference type="GO" id="GO:0003677">
    <property type="term" value="F:DNA binding"/>
    <property type="evidence" value="ECO:0007669"/>
    <property type="project" value="UniProtKB-KW"/>
</dbReference>
<dbReference type="InterPro" id="IPR000551">
    <property type="entry name" value="MerR-type_HTH_dom"/>
</dbReference>
<evidence type="ECO:0000256" key="1">
    <source>
        <dbReference type="ARBA" id="ARBA00023015"/>
    </source>
</evidence>
<keyword evidence="2" id="KW-0238">DNA-binding</keyword>
<dbReference type="PROSITE" id="PS50937">
    <property type="entry name" value="HTH_MERR_2"/>
    <property type="match status" value="1"/>
</dbReference>
<dbReference type="PANTHER" id="PTHR30204">
    <property type="entry name" value="REDOX-CYCLING DRUG-SENSING TRANSCRIPTIONAL ACTIVATOR SOXR"/>
    <property type="match status" value="1"/>
</dbReference>
<dbReference type="AlphaFoldDB" id="A0A128FBN1"/>
<protein>
    <submittedName>
        <fullName evidence="5">HTH-type transcriptional repressor YcgE</fullName>
    </submittedName>
</protein>
<dbReference type="OrthoDB" id="9800334at2"/>
<keyword evidence="6" id="KW-1185">Reference proteome</keyword>
<evidence type="ECO:0000256" key="2">
    <source>
        <dbReference type="ARBA" id="ARBA00023125"/>
    </source>
</evidence>
<dbReference type="SMART" id="SM00422">
    <property type="entry name" value="HTH_MERR"/>
    <property type="match status" value="1"/>
</dbReference>
<sequence>MDSKEKMLSIGEVSEHTGVNSVTLRAWQRRYGLITPKRTPKGHRLYSEQDVKHIREILSWLDKGVPVSQVKELLGTNPSQFAKTENLPEFDTLKALVMSLDLKGLETRLYELTKTYPIHVLEAKLFQPLTDWFDAQSSEAGVLFTQIWRAELTNVLVHCLLMSKKVKGKDRCWIVSISRDQSYHFYLKALLLQSEGYVVTTLDGIGSGLSILCSSLVEKGVKRFVIHSDQAFTPVMRREIAELVVLPSIDIEVSGECKKIYPELAMASAVDCNKTPSNV</sequence>
<organism evidence="5 6">
    <name type="scientific">Grimontia marina</name>
    <dbReference type="NCBI Taxonomy" id="646534"/>
    <lineage>
        <taxon>Bacteria</taxon>
        <taxon>Pseudomonadati</taxon>
        <taxon>Pseudomonadota</taxon>
        <taxon>Gammaproteobacteria</taxon>
        <taxon>Vibrionales</taxon>
        <taxon>Vibrionaceae</taxon>
        <taxon>Grimontia</taxon>
    </lineage>
</organism>
<dbReference type="Proteomes" id="UP000073601">
    <property type="component" value="Unassembled WGS sequence"/>
</dbReference>
<gene>
    <name evidence="5" type="primary">ycgE</name>
    <name evidence="5" type="ORF">GMA8713_02998</name>
</gene>
<keyword evidence="1" id="KW-0805">Transcription regulation</keyword>
<dbReference type="CDD" id="cd01104">
    <property type="entry name" value="HTH_MlrA-CarA"/>
    <property type="match status" value="1"/>
</dbReference>
<reference evidence="6" key="1">
    <citation type="submission" date="2016-02" db="EMBL/GenBank/DDBJ databases">
        <authorList>
            <person name="Rodrigo-Torres Lidia"/>
            <person name="Arahal R.David."/>
        </authorList>
    </citation>
    <scope>NUCLEOTIDE SEQUENCE [LARGE SCALE GENOMIC DNA]</scope>
    <source>
        <strain evidence="6">CECT 8713</strain>
    </source>
</reference>
<dbReference type="SUPFAM" id="SSF46955">
    <property type="entry name" value="Putative DNA-binding domain"/>
    <property type="match status" value="1"/>
</dbReference>
<dbReference type="RefSeq" id="WP_062711450.1">
    <property type="nucleotide sequence ID" value="NZ_CAWRCI010000028.1"/>
</dbReference>
<accession>A0A128FBN1</accession>
<evidence type="ECO:0000313" key="6">
    <source>
        <dbReference type="Proteomes" id="UP000073601"/>
    </source>
</evidence>
<dbReference type="InterPro" id="IPR047057">
    <property type="entry name" value="MerR_fam"/>
</dbReference>
<evidence type="ECO:0000313" key="5">
    <source>
        <dbReference type="EMBL" id="CZF84217.1"/>
    </source>
</evidence>
<dbReference type="GO" id="GO:0003700">
    <property type="term" value="F:DNA-binding transcription factor activity"/>
    <property type="evidence" value="ECO:0007669"/>
    <property type="project" value="InterPro"/>
</dbReference>
<evidence type="ECO:0000256" key="3">
    <source>
        <dbReference type="ARBA" id="ARBA00023163"/>
    </source>
</evidence>
<proteinExistence type="predicted"/>